<dbReference type="InterPro" id="IPR001087">
    <property type="entry name" value="GDSL"/>
</dbReference>
<evidence type="ECO:0000313" key="3">
    <source>
        <dbReference type="Proteomes" id="UP000861567"/>
    </source>
</evidence>
<sequence>MTQKPTKITHLVVLGDSLSDRGTLNKRELLGFIPMSYLSGLRSKSPKGRFTNGFLWGDYVGATTAEQFEIEHIRRKLRLHNNARDNADIGDELLINDKARRENENSFSLNEDNHILFKGARFARFYCEGGLTSHDYSCSFTFNLVLFFTRLILATLGGKRAQLLADDKKYNISNLEKSETLVVEWSGANDLITANDRPSRAAADKAVNDRMQNIEALIHNGYRNFVLFNLPNLSLTPRFQRKNAEEQRNASDCSEYFNQQLQAKTLELINKYKELGIPVNLSVFDVNEQFKEVYSAPEQYGFDRDKLKSPYVESDLFKENQKNPIDQKEHISPAKGYMFWDDVHPTTTMHDWLAERFKEQYYDKMFRFEPPLQAKHRHKETADALAKTTDSMVKIDKPVKKLPENIVLMLNTIHSRAQLMCQSTDAQRREKGELLKHFIFEIKCQQGNIENIYGFISAFTLNPNHAKIIKTHQNPIIDFFRHKVTTRSEDDIAALQKAVAAYLQPEDSKEHLVKLTS</sequence>
<dbReference type="CDD" id="cd01846">
    <property type="entry name" value="fatty_acyltransferase_like"/>
    <property type="match status" value="1"/>
</dbReference>
<dbReference type="Gene3D" id="3.40.50.1110">
    <property type="entry name" value="SGNH hydrolase"/>
    <property type="match status" value="1"/>
</dbReference>
<name>A0AAN5KT68_LEGPN</name>
<keyword evidence="1 2" id="KW-0378">Hydrolase</keyword>
<dbReference type="Pfam" id="PF00657">
    <property type="entry name" value="Lipase_GDSL"/>
    <property type="match status" value="1"/>
</dbReference>
<proteinExistence type="predicted"/>
<dbReference type="AlphaFoldDB" id="A0AAN5KT68"/>
<evidence type="ECO:0000256" key="1">
    <source>
        <dbReference type="ARBA" id="ARBA00022801"/>
    </source>
</evidence>
<gene>
    <name evidence="2" type="ORF">I8Y58_002685</name>
</gene>
<dbReference type="PANTHER" id="PTHR45648">
    <property type="entry name" value="GDSL LIPASE/ACYLHYDROLASE FAMILY PROTEIN (AFU_ORTHOLOGUE AFUA_4G14700)"/>
    <property type="match status" value="1"/>
</dbReference>
<dbReference type="Proteomes" id="UP000861567">
    <property type="component" value="Unassembled WGS sequence"/>
</dbReference>
<accession>A0AAN5KT68</accession>
<reference evidence="2" key="2">
    <citation type="submission" date="2020-11" db="EMBL/GenBank/DDBJ databases">
        <authorList>
            <consortium name="NCBI Pathogen Detection Project"/>
        </authorList>
    </citation>
    <scope>NUCLEOTIDE SEQUENCE</scope>
    <source>
        <strain evidence="2">D3612</strain>
    </source>
</reference>
<dbReference type="InterPro" id="IPR036514">
    <property type="entry name" value="SGNH_hydro_sf"/>
</dbReference>
<dbReference type="EMBL" id="DACSEI010000038">
    <property type="protein sequence ID" value="HAT1597437.1"/>
    <property type="molecule type" value="Genomic_DNA"/>
</dbReference>
<organism evidence="2 3">
    <name type="scientific">Legionella pneumophila</name>
    <dbReference type="NCBI Taxonomy" id="446"/>
    <lineage>
        <taxon>Bacteria</taxon>
        <taxon>Pseudomonadati</taxon>
        <taxon>Pseudomonadota</taxon>
        <taxon>Gammaproteobacteria</taxon>
        <taxon>Legionellales</taxon>
        <taxon>Legionellaceae</taxon>
        <taxon>Legionella</taxon>
    </lineage>
</organism>
<protein>
    <submittedName>
        <fullName evidence="2">SGNH/GDSL hydrolase family protein</fullName>
    </submittedName>
</protein>
<dbReference type="InterPro" id="IPR051058">
    <property type="entry name" value="GDSL_Est/Lipase"/>
</dbReference>
<reference evidence="2" key="1">
    <citation type="journal article" date="2018" name="Genome Biol.">
        <title>SKESA: strategic k-mer extension for scrupulous assemblies.</title>
        <authorList>
            <person name="Souvorov A."/>
            <person name="Agarwala R."/>
            <person name="Lipman D.J."/>
        </authorList>
    </citation>
    <scope>NUCLEOTIDE SEQUENCE</scope>
    <source>
        <strain evidence="2">D3612</strain>
    </source>
</reference>
<evidence type="ECO:0000313" key="2">
    <source>
        <dbReference type="EMBL" id="HAT1597437.1"/>
    </source>
</evidence>
<comment type="caution">
    <text evidence="2">The sequence shown here is derived from an EMBL/GenBank/DDBJ whole genome shotgun (WGS) entry which is preliminary data.</text>
</comment>
<dbReference type="PANTHER" id="PTHR45648:SF22">
    <property type="entry name" value="GDSL LIPASE_ACYLHYDROLASE FAMILY PROTEIN (AFU_ORTHOLOGUE AFUA_4G14700)"/>
    <property type="match status" value="1"/>
</dbReference>
<dbReference type="GO" id="GO:0016788">
    <property type="term" value="F:hydrolase activity, acting on ester bonds"/>
    <property type="evidence" value="ECO:0007669"/>
    <property type="project" value="InterPro"/>
</dbReference>
<dbReference type="SUPFAM" id="SSF52266">
    <property type="entry name" value="SGNH hydrolase"/>
    <property type="match status" value="1"/>
</dbReference>